<keyword evidence="2" id="KW-1185">Reference proteome</keyword>
<name>A0A0D8Y2L4_DICVI</name>
<proteinExistence type="predicted"/>
<protein>
    <recommendedName>
        <fullName evidence="3">Rab-GAP TBC domain-containing protein</fullName>
    </recommendedName>
</protein>
<evidence type="ECO:0000313" key="2">
    <source>
        <dbReference type="Proteomes" id="UP000053766"/>
    </source>
</evidence>
<organism evidence="1 2">
    <name type="scientific">Dictyocaulus viviparus</name>
    <name type="common">Bovine lungworm</name>
    <dbReference type="NCBI Taxonomy" id="29172"/>
    <lineage>
        <taxon>Eukaryota</taxon>
        <taxon>Metazoa</taxon>
        <taxon>Ecdysozoa</taxon>
        <taxon>Nematoda</taxon>
        <taxon>Chromadorea</taxon>
        <taxon>Rhabditida</taxon>
        <taxon>Rhabditina</taxon>
        <taxon>Rhabditomorpha</taxon>
        <taxon>Strongyloidea</taxon>
        <taxon>Metastrongylidae</taxon>
        <taxon>Dictyocaulus</taxon>
    </lineage>
</organism>
<reference evidence="1 2" key="1">
    <citation type="submission" date="2013-11" db="EMBL/GenBank/DDBJ databases">
        <title>Draft genome of the bovine lungworm Dictyocaulus viviparus.</title>
        <authorList>
            <person name="Mitreva M."/>
        </authorList>
    </citation>
    <scope>NUCLEOTIDE SEQUENCE [LARGE SCALE GENOMIC DNA]</scope>
    <source>
        <strain evidence="1 2">HannoverDv2000</strain>
    </source>
</reference>
<reference evidence="2" key="2">
    <citation type="journal article" date="2016" name="Sci. Rep.">
        <title>Dictyocaulus viviparus genome, variome and transcriptome elucidate lungworm biology and support future intervention.</title>
        <authorList>
            <person name="McNulty S.N."/>
            <person name="Strube C."/>
            <person name="Rosa B.A."/>
            <person name="Martin J.C."/>
            <person name="Tyagi R."/>
            <person name="Choi Y.J."/>
            <person name="Wang Q."/>
            <person name="Hallsworth Pepin K."/>
            <person name="Zhang X."/>
            <person name="Ozersky P."/>
            <person name="Wilson R.K."/>
            <person name="Sternberg P.W."/>
            <person name="Gasser R.B."/>
            <person name="Mitreva M."/>
        </authorList>
    </citation>
    <scope>NUCLEOTIDE SEQUENCE [LARGE SCALE GENOMIC DNA]</scope>
    <source>
        <strain evidence="2">HannoverDv2000</strain>
    </source>
</reference>
<sequence length="176" mass="21072">MLDYVFRIVKISDNSSIYEYTQYISEDITPVNTQSKSLPNSPYVNTGNAVDNLISVQIDKACQSMRHQILARAFFGWLSYCRHLRTIRKHLMYLVTTREIIGEEETMTVDEEFWRRCRAEKTPELEEEFLFRVYWKGIEGINTKELRREAWPYLLMVCNWNEDLESKMTEITTKYR</sequence>
<dbReference type="EMBL" id="KN716255">
    <property type="protein sequence ID" value="KJH48811.1"/>
    <property type="molecule type" value="Genomic_DNA"/>
</dbReference>
<accession>A0A0D8Y2L4</accession>
<dbReference type="STRING" id="29172.A0A0D8Y2L4"/>
<evidence type="ECO:0000313" key="1">
    <source>
        <dbReference type="EMBL" id="KJH48811.1"/>
    </source>
</evidence>
<dbReference type="Proteomes" id="UP000053766">
    <property type="component" value="Unassembled WGS sequence"/>
</dbReference>
<dbReference type="OrthoDB" id="10264062at2759"/>
<evidence type="ECO:0008006" key="3">
    <source>
        <dbReference type="Google" id="ProtNLM"/>
    </source>
</evidence>
<gene>
    <name evidence="1" type="ORF">DICVIV_05064</name>
</gene>
<dbReference type="AlphaFoldDB" id="A0A0D8Y2L4"/>